<comment type="caution">
    <text evidence="2">The sequence shown here is derived from an EMBL/GenBank/DDBJ whole genome shotgun (WGS) entry which is preliminary data.</text>
</comment>
<feature type="compositionally biased region" description="Pro residues" evidence="1">
    <location>
        <begin position="134"/>
        <end position="145"/>
    </location>
</feature>
<dbReference type="RefSeq" id="WP_231448927.1">
    <property type="nucleotide sequence ID" value="NZ_JAJOMB010000026.1"/>
</dbReference>
<protein>
    <submittedName>
        <fullName evidence="2">Uncharacterized protein</fullName>
    </submittedName>
</protein>
<proteinExistence type="predicted"/>
<dbReference type="Proteomes" id="UP001138997">
    <property type="component" value="Unassembled WGS sequence"/>
</dbReference>
<name>A0A9X1NKY0_9ACTN</name>
<gene>
    <name evidence="2" type="ORF">LR394_34775</name>
</gene>
<sequence length="160" mass="17645">MALVLVGGAASTGWWWLQQPEGSRAGDERVQRVADAISYPRQRSAAGLHSALLETYQHDSGVRVLQAKDLQQRTPQDEMAELVLHFHQDAWDGYGTGFSWETHRDASDVCYRLVFNNYRGLSERIHCPEDLTPLPVPTPAEPPMPAATCRSGGDNDCPGG</sequence>
<feature type="region of interest" description="Disordered" evidence="1">
    <location>
        <begin position="134"/>
        <end position="160"/>
    </location>
</feature>
<accession>A0A9X1NKY0</accession>
<dbReference type="EMBL" id="JAJOMB010000026">
    <property type="protein sequence ID" value="MCD5316073.1"/>
    <property type="molecule type" value="Genomic_DNA"/>
</dbReference>
<evidence type="ECO:0000256" key="1">
    <source>
        <dbReference type="SAM" id="MobiDB-lite"/>
    </source>
</evidence>
<evidence type="ECO:0000313" key="3">
    <source>
        <dbReference type="Proteomes" id="UP001138997"/>
    </source>
</evidence>
<dbReference type="AlphaFoldDB" id="A0A9X1NKY0"/>
<evidence type="ECO:0000313" key="2">
    <source>
        <dbReference type="EMBL" id="MCD5316073.1"/>
    </source>
</evidence>
<keyword evidence="3" id="KW-1185">Reference proteome</keyword>
<reference evidence="2" key="1">
    <citation type="submission" date="2021-11" db="EMBL/GenBank/DDBJ databases">
        <title>Streptomyces corallinus and Kineosporia corallina sp. nov., two new coral-derived marine actinobacteria.</title>
        <authorList>
            <person name="Buangrab K."/>
            <person name="Sutthacheep M."/>
            <person name="Yeemin T."/>
            <person name="Harunari E."/>
            <person name="Igarashi Y."/>
            <person name="Sripreechasak P."/>
            <person name="Kanchanasin P."/>
            <person name="Tanasupawat S."/>
            <person name="Phongsopitanun W."/>
        </authorList>
    </citation>
    <scope>NUCLEOTIDE SEQUENCE</scope>
    <source>
        <strain evidence="2">JCM 31032</strain>
    </source>
</reference>
<organism evidence="2 3">
    <name type="scientific">Kineosporia babensis</name>
    <dbReference type="NCBI Taxonomy" id="499548"/>
    <lineage>
        <taxon>Bacteria</taxon>
        <taxon>Bacillati</taxon>
        <taxon>Actinomycetota</taxon>
        <taxon>Actinomycetes</taxon>
        <taxon>Kineosporiales</taxon>
        <taxon>Kineosporiaceae</taxon>
        <taxon>Kineosporia</taxon>
    </lineage>
</organism>